<reference evidence="1" key="1">
    <citation type="journal article" date="2020" name="mSystems">
        <title>Genome- and Community-Level Interaction Insights into Carbon Utilization and Element Cycling Functions of Hydrothermarchaeota in Hydrothermal Sediment.</title>
        <authorList>
            <person name="Zhou Z."/>
            <person name="Liu Y."/>
            <person name="Xu W."/>
            <person name="Pan J."/>
            <person name="Luo Z.H."/>
            <person name="Li M."/>
        </authorList>
    </citation>
    <scope>NUCLEOTIDE SEQUENCE [LARGE SCALE GENOMIC DNA]</scope>
    <source>
        <strain evidence="1">HyVt-493</strain>
    </source>
</reference>
<dbReference type="EMBL" id="DRMS01000287">
    <property type="protein sequence ID" value="HFC92675.1"/>
    <property type="molecule type" value="Genomic_DNA"/>
</dbReference>
<organism evidence="1">
    <name type="scientific">Leucothrix mucor</name>
    <dbReference type="NCBI Taxonomy" id="45248"/>
    <lineage>
        <taxon>Bacteria</taxon>
        <taxon>Pseudomonadati</taxon>
        <taxon>Pseudomonadota</taxon>
        <taxon>Gammaproteobacteria</taxon>
        <taxon>Thiotrichales</taxon>
        <taxon>Thiotrichaceae</taxon>
        <taxon>Leucothrix</taxon>
    </lineage>
</organism>
<evidence type="ECO:0008006" key="2">
    <source>
        <dbReference type="Google" id="ProtNLM"/>
    </source>
</evidence>
<dbReference type="AlphaFoldDB" id="A0A7V2WVB4"/>
<sequence length="565" mass="64524">MRATKYATWMISKALIFLTLIGLISAVHANPGNRLGINVSPLHKLTSSVPFIDIFKVSRGWITSCEFDWQKNHAIDPGCTKRTAFNTNESHLVSLDRNGWVKRLPSRGESPIFTTVNSIWDMPPHFPLGDYFITYQGDGDISVHGDIDVKQQRAGRIDFKLKSSKGLRIHLKSTNPRNYIRNIKVIPKKYESIYRTQTFNPEYLRTIRPFNALRFMPWQNTKDTQLRNWNERTTPAHAHYYNNAGMPVETMVDLANTINAAPWFSMPHLATNGFIANFARMVKQRLKPGQKVYVEYSNEVWNMMYPATHHAAREGLKLWPRAYPKLNMNSRKMKLALNYLGKRTKEICGIWKQAFGGRRNDVVCVLSSYAGGPTLGEEALSCPLVGGQPCSKFIDAYAVGPYFGDYIARIENRNLVRNWSRQGGRGMNNLFTELLRGGLVRDEYPGGAMERLTALRIKPNVELARKHGLKLLGYEGGQHLLRVDRPHIIHDEKIFEFFAKANQNPRMAQVYSKYLNTWRNQGGGLLMHFNGIATINNHSYFGMLDNVEQHSSPKYNALVGFLRGR</sequence>
<evidence type="ECO:0000313" key="1">
    <source>
        <dbReference type="EMBL" id="HFC92675.1"/>
    </source>
</evidence>
<gene>
    <name evidence="1" type="ORF">ENJ51_07665</name>
</gene>
<name>A0A7V2WVB4_LEUMU</name>
<dbReference type="Proteomes" id="UP000885750">
    <property type="component" value="Unassembled WGS sequence"/>
</dbReference>
<protein>
    <recommendedName>
        <fullName evidence="2">Cellulose-binding protein</fullName>
    </recommendedName>
</protein>
<accession>A0A7V2WVB4</accession>
<proteinExistence type="predicted"/>
<comment type="caution">
    <text evidence="1">The sequence shown here is derived from an EMBL/GenBank/DDBJ whole genome shotgun (WGS) entry which is preliminary data.</text>
</comment>